<protein>
    <submittedName>
        <fullName evidence="1">Uncharacterized protein</fullName>
    </submittedName>
</protein>
<comment type="caution">
    <text evidence="1">The sequence shown here is derived from an EMBL/GenBank/DDBJ whole genome shotgun (WGS) entry which is preliminary data.</text>
</comment>
<name>A0A7X0JPI1_9HYPH</name>
<sequence length="85" mass="9307">MTIEEQSADMSVPYPNEAASTGPRFLIGRGRRSGWIVNDRLGLVGGIFVNEAAARHFAIEEAERHPELIAVLDDAAIELEFRKAG</sequence>
<organism evidence="1 2">
    <name type="scientific">Rhizobium soli</name>
    <dbReference type="NCBI Taxonomy" id="424798"/>
    <lineage>
        <taxon>Bacteria</taxon>
        <taxon>Pseudomonadati</taxon>
        <taxon>Pseudomonadota</taxon>
        <taxon>Alphaproteobacteria</taxon>
        <taxon>Hyphomicrobiales</taxon>
        <taxon>Rhizobiaceae</taxon>
        <taxon>Rhizobium/Agrobacterium group</taxon>
        <taxon>Rhizobium</taxon>
    </lineage>
</organism>
<dbReference type="AlphaFoldDB" id="A0A7X0JPI1"/>
<evidence type="ECO:0000313" key="1">
    <source>
        <dbReference type="EMBL" id="MBB6510522.1"/>
    </source>
</evidence>
<gene>
    <name evidence="1" type="ORF">F4695_003913</name>
</gene>
<accession>A0A7X0JPI1</accession>
<proteinExistence type="predicted"/>
<dbReference type="Proteomes" id="UP000585437">
    <property type="component" value="Unassembled WGS sequence"/>
</dbReference>
<dbReference type="RefSeq" id="WP_184655680.1">
    <property type="nucleotide sequence ID" value="NZ_JACHBU010000009.1"/>
</dbReference>
<keyword evidence="2" id="KW-1185">Reference proteome</keyword>
<reference evidence="1 2" key="1">
    <citation type="submission" date="2020-08" db="EMBL/GenBank/DDBJ databases">
        <title>The Agave Microbiome: Exploring the role of microbial communities in plant adaptations to desert environments.</title>
        <authorList>
            <person name="Partida-Martinez L.P."/>
        </authorList>
    </citation>
    <scope>NUCLEOTIDE SEQUENCE [LARGE SCALE GENOMIC DNA]</scope>
    <source>
        <strain evidence="1 2">AS3.12</strain>
    </source>
</reference>
<dbReference type="EMBL" id="JACHBU010000009">
    <property type="protein sequence ID" value="MBB6510522.1"/>
    <property type="molecule type" value="Genomic_DNA"/>
</dbReference>
<evidence type="ECO:0000313" key="2">
    <source>
        <dbReference type="Proteomes" id="UP000585437"/>
    </source>
</evidence>